<dbReference type="Proteomes" id="UP000217771">
    <property type="component" value="Unassembled WGS sequence"/>
</dbReference>
<evidence type="ECO:0000256" key="4">
    <source>
        <dbReference type="ARBA" id="ARBA00023136"/>
    </source>
</evidence>
<reference evidence="6 7" key="1">
    <citation type="submission" date="2017-08" db="EMBL/GenBank/DDBJ databases">
        <title>Halomonas alkalisoli sp. nov., isolated from saline alkaline soil.</title>
        <authorList>
            <person name="Wang D."/>
            <person name="Zhang G."/>
        </authorList>
    </citation>
    <scope>NUCLEOTIDE SEQUENCE [LARGE SCALE GENOMIC DNA]</scope>
    <source>
        <strain evidence="6 7">WRN001</strain>
    </source>
</reference>
<keyword evidence="3 5" id="KW-1133">Transmembrane helix</keyword>
<dbReference type="EMBL" id="NSKB01000001">
    <property type="protein sequence ID" value="PAU78857.1"/>
    <property type="molecule type" value="Genomic_DNA"/>
</dbReference>
<dbReference type="GO" id="GO:0012505">
    <property type="term" value="C:endomembrane system"/>
    <property type="evidence" value="ECO:0007669"/>
    <property type="project" value="UniProtKB-SubCell"/>
</dbReference>
<protein>
    <recommendedName>
        <fullName evidence="8">Isoprenylcysteine carboxylmethyltransferase family protein</fullName>
    </recommendedName>
</protein>
<feature type="transmembrane region" description="Helical" evidence="5">
    <location>
        <begin position="168"/>
        <end position="185"/>
    </location>
</feature>
<dbReference type="PANTHER" id="PTHR12714">
    <property type="entry name" value="PROTEIN-S ISOPRENYLCYSTEINE O-METHYLTRANSFERASE"/>
    <property type="match status" value="1"/>
</dbReference>
<evidence type="ECO:0000256" key="2">
    <source>
        <dbReference type="ARBA" id="ARBA00022692"/>
    </source>
</evidence>
<keyword evidence="4 5" id="KW-0472">Membrane</keyword>
<evidence type="ECO:0000256" key="3">
    <source>
        <dbReference type="ARBA" id="ARBA00022989"/>
    </source>
</evidence>
<accession>A0A2A2F2G5</accession>
<feature type="transmembrane region" description="Helical" evidence="5">
    <location>
        <begin position="66"/>
        <end position="88"/>
    </location>
</feature>
<gene>
    <name evidence="6" type="ORF">CK498_00290</name>
</gene>
<proteinExistence type="predicted"/>
<organism evidence="6 7">
    <name type="scientific">Halomonas salipaludis</name>
    <dbReference type="NCBI Taxonomy" id="2032625"/>
    <lineage>
        <taxon>Bacteria</taxon>
        <taxon>Pseudomonadati</taxon>
        <taxon>Pseudomonadota</taxon>
        <taxon>Gammaproteobacteria</taxon>
        <taxon>Oceanospirillales</taxon>
        <taxon>Halomonadaceae</taxon>
        <taxon>Halomonas</taxon>
    </lineage>
</organism>
<dbReference type="AlphaFoldDB" id="A0A2A2F2G5"/>
<name>A0A2A2F2G5_9GAMM</name>
<comment type="subcellular location">
    <subcellularLocation>
        <location evidence="1">Endomembrane system</location>
        <topology evidence="1">Multi-pass membrane protein</topology>
    </subcellularLocation>
</comment>
<evidence type="ECO:0000256" key="1">
    <source>
        <dbReference type="ARBA" id="ARBA00004127"/>
    </source>
</evidence>
<evidence type="ECO:0000313" key="6">
    <source>
        <dbReference type="EMBL" id="PAU78857.1"/>
    </source>
</evidence>
<evidence type="ECO:0000313" key="7">
    <source>
        <dbReference type="Proteomes" id="UP000217771"/>
    </source>
</evidence>
<sequence length="211" mass="24872">MFNPDSCINFMPVRQYFRGQLLKHHLRDQWSRIVYHGKITRVNDMALYTRHSCATSHTNSEILMRIFLPPPAVMLFTIMHMIILNQYIPLVRFWEAHARWIGIPVIVLGLFISQWHAHLFKKLGTNINTFKDPDILTTDGLFRFSRNPMYLGFLITLTGVWIVQGSATPLLALLGFGLLTNYWYIPIEERAMLRKFGENYLSYKARVRRWL</sequence>
<dbReference type="GO" id="GO:0016740">
    <property type="term" value="F:transferase activity"/>
    <property type="evidence" value="ECO:0007669"/>
    <property type="project" value="UniProtKB-ARBA"/>
</dbReference>
<dbReference type="PANTHER" id="PTHR12714:SF11">
    <property type="entry name" value="PROTEIN C-TERMINAL S-ISOPRENYLCYSTEINE CARBOXYL O-METHYLTRANSFERASE"/>
    <property type="match status" value="1"/>
</dbReference>
<feature type="transmembrane region" description="Helical" evidence="5">
    <location>
        <begin position="100"/>
        <end position="120"/>
    </location>
</feature>
<dbReference type="Pfam" id="PF04191">
    <property type="entry name" value="PEMT"/>
    <property type="match status" value="1"/>
</dbReference>
<feature type="transmembrane region" description="Helical" evidence="5">
    <location>
        <begin position="141"/>
        <end position="162"/>
    </location>
</feature>
<dbReference type="Gene3D" id="1.20.120.1630">
    <property type="match status" value="1"/>
</dbReference>
<keyword evidence="7" id="KW-1185">Reference proteome</keyword>
<evidence type="ECO:0000256" key="5">
    <source>
        <dbReference type="SAM" id="Phobius"/>
    </source>
</evidence>
<dbReference type="InterPro" id="IPR007318">
    <property type="entry name" value="Phopholipid_MeTrfase"/>
</dbReference>
<keyword evidence="2 5" id="KW-0812">Transmembrane</keyword>
<comment type="caution">
    <text evidence="6">The sequence shown here is derived from an EMBL/GenBank/DDBJ whole genome shotgun (WGS) entry which is preliminary data.</text>
</comment>
<dbReference type="OrthoDB" id="9811969at2"/>
<evidence type="ECO:0008006" key="8">
    <source>
        <dbReference type="Google" id="ProtNLM"/>
    </source>
</evidence>